<keyword evidence="3" id="KW-1003">Cell membrane</keyword>
<comment type="subcellular location">
    <subcellularLocation>
        <location evidence="1 7">Cell membrane</location>
        <topology evidence="1 7">Multi-pass membrane protein</topology>
    </subcellularLocation>
</comment>
<evidence type="ECO:0000256" key="3">
    <source>
        <dbReference type="ARBA" id="ARBA00022475"/>
    </source>
</evidence>
<dbReference type="GO" id="GO:0055085">
    <property type="term" value="P:transmembrane transport"/>
    <property type="evidence" value="ECO:0007669"/>
    <property type="project" value="InterPro"/>
</dbReference>
<keyword evidence="4 7" id="KW-0812">Transmembrane</keyword>
<dbReference type="CDD" id="cd06261">
    <property type="entry name" value="TM_PBP2"/>
    <property type="match status" value="1"/>
</dbReference>
<dbReference type="Proteomes" id="UP000235803">
    <property type="component" value="Unassembled WGS sequence"/>
</dbReference>
<dbReference type="AlphaFoldDB" id="A0A2N7U072"/>
<sequence>MKRLINLTPSKGGRWLLGLLPFLLLAMIYLALSNARLAENPNDRLLPAPATMAQTFYNLATEENVRTGQIILWADTVASLERLLIGVAISALIGLSVGIVNGGLPLVRAKLSPLVTVVSLIPPMAILPILFIAFGTGEMAKIALIAIGVTPFLIRDLQGHALRLPDEQLIKAQTLGASSWQVLTRVLLPQLTPRLLNATRLALGTAWLFLIAAEAIASQEGLGYRIFLVRRYLSMDVILPYVAWITLLAFLLDQLLAWISRLAFPWYHAGEGDTS</sequence>
<evidence type="ECO:0000256" key="2">
    <source>
        <dbReference type="ARBA" id="ARBA00022448"/>
    </source>
</evidence>
<dbReference type="GO" id="GO:0005886">
    <property type="term" value="C:plasma membrane"/>
    <property type="evidence" value="ECO:0007669"/>
    <property type="project" value="UniProtKB-SubCell"/>
</dbReference>
<dbReference type="OrthoDB" id="258894at2"/>
<keyword evidence="5 7" id="KW-1133">Transmembrane helix</keyword>
<dbReference type="Pfam" id="PF00528">
    <property type="entry name" value="BPD_transp_1"/>
    <property type="match status" value="1"/>
</dbReference>
<feature type="transmembrane region" description="Helical" evidence="7">
    <location>
        <begin position="12"/>
        <end position="32"/>
    </location>
</feature>
<keyword evidence="6 7" id="KW-0472">Membrane</keyword>
<dbReference type="RefSeq" id="WP_102654379.1">
    <property type="nucleotide sequence ID" value="NZ_PNRF01000032.1"/>
</dbReference>
<evidence type="ECO:0000256" key="1">
    <source>
        <dbReference type="ARBA" id="ARBA00004651"/>
    </source>
</evidence>
<evidence type="ECO:0000256" key="7">
    <source>
        <dbReference type="RuleBase" id="RU363032"/>
    </source>
</evidence>
<dbReference type="PROSITE" id="PS50928">
    <property type="entry name" value="ABC_TM1"/>
    <property type="match status" value="1"/>
</dbReference>
<comment type="caution">
    <text evidence="9">The sequence shown here is derived from an EMBL/GenBank/DDBJ whole genome shotgun (WGS) entry which is preliminary data.</text>
</comment>
<keyword evidence="10" id="KW-1185">Reference proteome</keyword>
<feature type="transmembrane region" description="Helical" evidence="7">
    <location>
        <begin position="83"/>
        <end position="107"/>
    </location>
</feature>
<dbReference type="GO" id="GO:0016301">
    <property type="term" value="F:kinase activity"/>
    <property type="evidence" value="ECO:0007669"/>
    <property type="project" value="UniProtKB-KW"/>
</dbReference>
<keyword evidence="9" id="KW-0808">Transferase</keyword>
<keyword evidence="2 7" id="KW-0813">Transport</keyword>
<evidence type="ECO:0000259" key="8">
    <source>
        <dbReference type="PROSITE" id="PS50928"/>
    </source>
</evidence>
<organism evidence="9 10">
    <name type="scientific">Billgrantia endophytica</name>
    <dbReference type="NCBI Taxonomy" id="2033802"/>
    <lineage>
        <taxon>Bacteria</taxon>
        <taxon>Pseudomonadati</taxon>
        <taxon>Pseudomonadota</taxon>
        <taxon>Gammaproteobacteria</taxon>
        <taxon>Oceanospirillales</taxon>
        <taxon>Halomonadaceae</taxon>
        <taxon>Billgrantia</taxon>
    </lineage>
</organism>
<comment type="similarity">
    <text evidence="7">Belongs to the binding-protein-dependent transport system permease family.</text>
</comment>
<dbReference type="PANTHER" id="PTHR30151:SF0">
    <property type="entry name" value="ABC TRANSPORTER PERMEASE PROTEIN MJ0413-RELATED"/>
    <property type="match status" value="1"/>
</dbReference>
<feature type="transmembrane region" description="Helical" evidence="7">
    <location>
        <begin position="198"/>
        <end position="217"/>
    </location>
</feature>
<accession>A0A2N7U072</accession>
<feature type="domain" description="ABC transmembrane type-1" evidence="8">
    <location>
        <begin position="76"/>
        <end position="260"/>
    </location>
</feature>
<proteinExistence type="inferred from homology"/>
<evidence type="ECO:0000256" key="6">
    <source>
        <dbReference type="ARBA" id="ARBA00023136"/>
    </source>
</evidence>
<dbReference type="EMBL" id="PNRF01000032">
    <property type="protein sequence ID" value="PMR73830.1"/>
    <property type="molecule type" value="Genomic_DNA"/>
</dbReference>
<gene>
    <name evidence="9" type="ORF">C1H69_16015</name>
</gene>
<dbReference type="PANTHER" id="PTHR30151">
    <property type="entry name" value="ALKANE SULFONATE ABC TRANSPORTER-RELATED, MEMBRANE SUBUNIT"/>
    <property type="match status" value="1"/>
</dbReference>
<name>A0A2N7U072_9GAMM</name>
<dbReference type="InterPro" id="IPR035906">
    <property type="entry name" value="MetI-like_sf"/>
</dbReference>
<evidence type="ECO:0000313" key="10">
    <source>
        <dbReference type="Proteomes" id="UP000235803"/>
    </source>
</evidence>
<evidence type="ECO:0000313" key="9">
    <source>
        <dbReference type="EMBL" id="PMR73830.1"/>
    </source>
</evidence>
<keyword evidence="9" id="KW-0418">Kinase</keyword>
<reference evidence="9 10" key="1">
    <citation type="submission" date="2018-01" db="EMBL/GenBank/DDBJ databases">
        <title>Halomonas endophytica sp. nov., isolated from storage liquid in the stems of Populus euphratica.</title>
        <authorList>
            <person name="Chen C."/>
        </authorList>
    </citation>
    <scope>NUCLEOTIDE SEQUENCE [LARGE SCALE GENOMIC DNA]</scope>
    <source>
        <strain evidence="9 10">MC28</strain>
    </source>
</reference>
<evidence type="ECO:0000256" key="4">
    <source>
        <dbReference type="ARBA" id="ARBA00022692"/>
    </source>
</evidence>
<feature type="transmembrane region" description="Helical" evidence="7">
    <location>
        <begin position="114"/>
        <end position="134"/>
    </location>
</feature>
<protein>
    <submittedName>
        <fullName evidence="9">Lipid kinase</fullName>
    </submittedName>
</protein>
<dbReference type="InterPro" id="IPR000515">
    <property type="entry name" value="MetI-like"/>
</dbReference>
<evidence type="ECO:0000256" key="5">
    <source>
        <dbReference type="ARBA" id="ARBA00022989"/>
    </source>
</evidence>
<dbReference type="Gene3D" id="1.10.3720.10">
    <property type="entry name" value="MetI-like"/>
    <property type="match status" value="1"/>
</dbReference>
<dbReference type="SUPFAM" id="SSF161098">
    <property type="entry name" value="MetI-like"/>
    <property type="match status" value="1"/>
</dbReference>
<feature type="transmembrane region" description="Helical" evidence="7">
    <location>
        <begin position="238"/>
        <end position="259"/>
    </location>
</feature>